<dbReference type="Pfam" id="PF00553">
    <property type="entry name" value="CBM_2"/>
    <property type="match status" value="1"/>
</dbReference>
<dbReference type="GO" id="GO:0005975">
    <property type="term" value="P:carbohydrate metabolic process"/>
    <property type="evidence" value="ECO:0007669"/>
    <property type="project" value="InterPro"/>
</dbReference>
<dbReference type="InterPro" id="IPR019587">
    <property type="entry name" value="Polyketide_cyclase/dehydratase"/>
</dbReference>
<dbReference type="InterPro" id="IPR012291">
    <property type="entry name" value="CBM2_carb-bd_dom_sf"/>
</dbReference>
<feature type="region of interest" description="Disordered" evidence="1">
    <location>
        <begin position="194"/>
        <end position="249"/>
    </location>
</feature>
<evidence type="ECO:0000256" key="1">
    <source>
        <dbReference type="SAM" id="MobiDB-lite"/>
    </source>
</evidence>
<dbReference type="PROSITE" id="PS51173">
    <property type="entry name" value="CBM2"/>
    <property type="match status" value="1"/>
</dbReference>
<evidence type="ECO:0000256" key="2">
    <source>
        <dbReference type="SAM" id="Phobius"/>
    </source>
</evidence>
<evidence type="ECO:0000259" key="3">
    <source>
        <dbReference type="PROSITE" id="PS51173"/>
    </source>
</evidence>
<keyword evidence="5" id="KW-1185">Reference proteome</keyword>
<reference evidence="4 5" key="1">
    <citation type="submission" date="2018-01" db="EMBL/GenBank/DDBJ databases">
        <title>Draft genome sequence of Salinispora sp. 13K206.</title>
        <authorList>
            <person name="Sahin N."/>
            <person name="Saygin H."/>
            <person name="Ay H."/>
        </authorList>
    </citation>
    <scope>NUCLEOTIDE SEQUENCE [LARGE SCALE GENOMIC DNA]</scope>
    <source>
        <strain evidence="4 5">13K206</strain>
    </source>
</reference>
<dbReference type="Pfam" id="PF10604">
    <property type="entry name" value="Polyketide_cyc2"/>
    <property type="match status" value="1"/>
</dbReference>
<dbReference type="AlphaFoldDB" id="A0A2W2EC95"/>
<dbReference type="Proteomes" id="UP000248749">
    <property type="component" value="Unassembled WGS sequence"/>
</dbReference>
<feature type="region of interest" description="Disordered" evidence="1">
    <location>
        <begin position="335"/>
        <end position="354"/>
    </location>
</feature>
<feature type="domain" description="CBM2" evidence="3">
    <location>
        <begin position="247"/>
        <end position="354"/>
    </location>
</feature>
<dbReference type="GO" id="GO:0004553">
    <property type="term" value="F:hydrolase activity, hydrolyzing O-glycosyl compounds"/>
    <property type="evidence" value="ECO:0007669"/>
    <property type="project" value="InterPro"/>
</dbReference>
<proteinExistence type="predicted"/>
<dbReference type="Gene3D" id="3.30.530.20">
    <property type="match status" value="1"/>
</dbReference>
<gene>
    <name evidence="4" type="ORF">C1I99_02390</name>
</gene>
<dbReference type="OrthoDB" id="9803476at2"/>
<dbReference type="InterPro" id="IPR008965">
    <property type="entry name" value="CBM2/CBM3_carb-bd_dom_sf"/>
</dbReference>
<evidence type="ECO:0000313" key="5">
    <source>
        <dbReference type="Proteomes" id="UP000248749"/>
    </source>
</evidence>
<sequence>MIEIDAQVDVSHPADRVWRALTDPGLLARWFAEVVAGEPGWLLLHTAQLPGFDATVELEVIDYRAPELLVVRCQESGRRSRLTCAVTPTAEGSRVAVREELEHGSWPPDQGASREKCYQQALSGRLQAILDWLAFQQVDLRRGGFGMTAELPVVEPVAPASAGRRRGVLIGALVAAVLATGAAVWAVAPGEPERAAAPDPTLLPTATADEAGSSRATASSRPSRSATTTSARPSATPTAKPSPTPTSVAPPVAVLAARYKTVSTRLLGYTGEVVLDNRGSALVKDWRVVVTLAQGGLVVDAHGADWRQDGQAVTFTGRSVPAGQSRTFTFDVRDASPTKEPESCAVGGSPCAGL</sequence>
<dbReference type="SUPFAM" id="SSF49384">
    <property type="entry name" value="Carbohydrate-binding domain"/>
    <property type="match status" value="1"/>
</dbReference>
<name>A0A2W2EC95_9ACTN</name>
<protein>
    <recommendedName>
        <fullName evidence="3">CBM2 domain-containing protein</fullName>
    </recommendedName>
</protein>
<dbReference type="InterPro" id="IPR001919">
    <property type="entry name" value="CBD2"/>
</dbReference>
<dbReference type="InterPro" id="IPR023393">
    <property type="entry name" value="START-like_dom_sf"/>
</dbReference>
<feature type="compositionally biased region" description="Low complexity" evidence="1">
    <location>
        <begin position="197"/>
        <end position="249"/>
    </location>
</feature>
<evidence type="ECO:0000313" key="4">
    <source>
        <dbReference type="EMBL" id="PZG02444.1"/>
    </source>
</evidence>
<dbReference type="CDD" id="cd07814">
    <property type="entry name" value="SRPBCC_CalC_Aha1-like"/>
    <property type="match status" value="1"/>
</dbReference>
<keyword evidence="2" id="KW-0812">Transmembrane</keyword>
<dbReference type="GO" id="GO:0030247">
    <property type="term" value="F:polysaccharide binding"/>
    <property type="evidence" value="ECO:0007669"/>
    <property type="project" value="UniProtKB-UniRule"/>
</dbReference>
<dbReference type="EMBL" id="POUB01000008">
    <property type="protein sequence ID" value="PZG02444.1"/>
    <property type="molecule type" value="Genomic_DNA"/>
</dbReference>
<dbReference type="SMART" id="SM00637">
    <property type="entry name" value="CBD_II"/>
    <property type="match status" value="1"/>
</dbReference>
<dbReference type="SUPFAM" id="SSF55961">
    <property type="entry name" value="Bet v1-like"/>
    <property type="match status" value="1"/>
</dbReference>
<keyword evidence="2" id="KW-1133">Transmembrane helix</keyword>
<dbReference type="Gene3D" id="2.60.40.290">
    <property type="match status" value="1"/>
</dbReference>
<dbReference type="RefSeq" id="WP_111132508.1">
    <property type="nucleotide sequence ID" value="NZ_POUB01000008.1"/>
</dbReference>
<comment type="caution">
    <text evidence="4">The sequence shown here is derived from an EMBL/GenBank/DDBJ whole genome shotgun (WGS) entry which is preliminary data.</text>
</comment>
<feature type="transmembrane region" description="Helical" evidence="2">
    <location>
        <begin position="168"/>
        <end position="188"/>
    </location>
</feature>
<accession>A0A2W2EC95</accession>
<keyword evidence="2" id="KW-0472">Membrane</keyword>
<organism evidence="4 5">
    <name type="scientific">Micromonospora deserti</name>
    <dbReference type="NCBI Taxonomy" id="2070366"/>
    <lineage>
        <taxon>Bacteria</taxon>
        <taxon>Bacillati</taxon>
        <taxon>Actinomycetota</taxon>
        <taxon>Actinomycetes</taxon>
        <taxon>Micromonosporales</taxon>
        <taxon>Micromonosporaceae</taxon>
        <taxon>Micromonospora</taxon>
    </lineage>
</organism>